<dbReference type="PROSITE" id="PS00107">
    <property type="entry name" value="PROTEIN_KINASE_ATP"/>
    <property type="match status" value="1"/>
</dbReference>
<dbReference type="PANTHER" id="PTHR43289:SF6">
    <property type="entry name" value="SERINE_THREONINE-PROTEIN KINASE NEKL-3"/>
    <property type="match status" value="1"/>
</dbReference>
<protein>
    <submittedName>
        <fullName evidence="8">Serine/threonine-protein kinase</fullName>
    </submittedName>
</protein>
<gene>
    <name evidence="8" type="ORF">OKA04_21530</name>
</gene>
<dbReference type="Gene3D" id="3.30.200.20">
    <property type="entry name" value="Phosphorylase Kinase, domain 1"/>
    <property type="match status" value="1"/>
</dbReference>
<dbReference type="InterPro" id="IPR019734">
    <property type="entry name" value="TPR_rpt"/>
</dbReference>
<dbReference type="InterPro" id="IPR011990">
    <property type="entry name" value="TPR-like_helical_dom_sf"/>
</dbReference>
<keyword evidence="1" id="KW-0808">Transferase</keyword>
<dbReference type="EMBL" id="JAPDDS010000016">
    <property type="protein sequence ID" value="MCW1887334.1"/>
    <property type="molecule type" value="Genomic_DNA"/>
</dbReference>
<dbReference type="InterPro" id="IPR011009">
    <property type="entry name" value="Kinase-like_dom_sf"/>
</dbReference>
<evidence type="ECO:0000313" key="8">
    <source>
        <dbReference type="EMBL" id="MCW1887334.1"/>
    </source>
</evidence>
<evidence type="ECO:0000256" key="4">
    <source>
        <dbReference type="ARBA" id="ARBA00022840"/>
    </source>
</evidence>
<dbReference type="SUPFAM" id="SSF56112">
    <property type="entry name" value="Protein kinase-like (PK-like)"/>
    <property type="match status" value="1"/>
</dbReference>
<evidence type="ECO:0000256" key="3">
    <source>
        <dbReference type="ARBA" id="ARBA00022777"/>
    </source>
</evidence>
<keyword evidence="6" id="KW-1133">Transmembrane helix</keyword>
<feature type="domain" description="Protein kinase" evidence="7">
    <location>
        <begin position="49"/>
        <end position="342"/>
    </location>
</feature>
<sequence>MAEEPSTPRQQPRAPLSGESADALLDLGFHADGPRRLRDEKPGDMVGRYRLIALLGEGGFGEVWSAEQTEPIRREIALKLIKRGMDSREIIARFGAESQALAMMDHPNIAAVLDAAACPDGLPYFAMELVRGEPLTAYCDARSLTVRERLELFIPVCQAVQHAHQKAILHRDLKPSNILVAEVDGRPVPKVIDFGIAKALGAPNEAAPEGSLLRTRVGAVIGTLQYMSPEQAGSVPDVDTRSDIYSLGAILYELLCGRTPDEIDDATAYDEVLRRIRTSEVVRPSHRMLDETVAASRGGDLVRVRKSIRGDLDWIVLKALEKDRRRRYETANALALDLRRYLDQQPVTAVAPTWTYQFSKFARRNRGVLAAASVVVLTLIAATALSLWQAAEARKSRQQAEASRVEAEVSRTLAEENFTRAREAVEQYLNSVTSHPLLKGEEFRTLRRELLETAVPYYDEMTRITTRDPVLRNDRSWALARIGSLYRDVGEREKAHDAMRQAAEITAELAEDFPENSEYRNNLVLRYNNLSVILREMDRRAEAVDLQRQSMEVAEALARDFPESEAFRDSAISVTLGYGEALSRAERIDEAEAVMLRAIAIREAKVAKSPGSDQYRIELAQARTSLGYHLGNAERHAASEHQFREALVIQEALANANGRPFERRNELAATYHNFGFLLVLGGKKEEGLEYTKRSVELYRQLSNEARPNADSRHWLGLALHTLGDIYDRLDREQEADEAYQQAVSVRRSLGREFPENAGHHHLEARTLEIQGDRRHGQQDIAGARDLYQQAVTCLERAYGAMPSRPDYRASLVAAEDKLCQACIELGDPDATLMAAASIADVFPSSWVDLERAASFSAQAGCLMGAEGKERATADLQALGFIERSFESGHPEIGSLLLDSVFEDLRDEPRFIELQASAAEPVDNSPASFTYNYTFDDPGKRVWQREGEHWTETQPSGKTNRFRIVRRLRVNNISGTQIDALSGGLSVFIPDRGTPLPGVLMMRTKPGPWGRLGEIGDIR</sequence>
<feature type="binding site" evidence="5">
    <location>
        <position position="79"/>
    </location>
    <ligand>
        <name>ATP</name>
        <dbReference type="ChEBI" id="CHEBI:30616"/>
    </ligand>
</feature>
<dbReference type="Proteomes" id="UP001207930">
    <property type="component" value="Unassembled WGS sequence"/>
</dbReference>
<dbReference type="Gene3D" id="1.10.510.10">
    <property type="entry name" value="Transferase(Phosphotransferase) domain 1"/>
    <property type="match status" value="1"/>
</dbReference>
<dbReference type="SMART" id="SM00028">
    <property type="entry name" value="TPR"/>
    <property type="match status" value="5"/>
</dbReference>
<keyword evidence="3 8" id="KW-0418">Kinase</keyword>
<dbReference type="PANTHER" id="PTHR43289">
    <property type="entry name" value="MITOGEN-ACTIVATED PROTEIN KINASE KINASE KINASE 20-RELATED"/>
    <property type="match status" value="1"/>
</dbReference>
<dbReference type="RefSeq" id="WP_264503290.1">
    <property type="nucleotide sequence ID" value="NZ_JAPDDS010000016.1"/>
</dbReference>
<dbReference type="PROSITE" id="PS00108">
    <property type="entry name" value="PROTEIN_KINASE_ST"/>
    <property type="match status" value="1"/>
</dbReference>
<keyword evidence="6" id="KW-0472">Membrane</keyword>
<keyword evidence="9" id="KW-1185">Reference proteome</keyword>
<dbReference type="InterPro" id="IPR008271">
    <property type="entry name" value="Ser/Thr_kinase_AS"/>
</dbReference>
<dbReference type="PROSITE" id="PS50011">
    <property type="entry name" value="PROTEIN_KINASE_DOM"/>
    <property type="match status" value="1"/>
</dbReference>
<dbReference type="Pfam" id="PF13181">
    <property type="entry name" value="TPR_8"/>
    <property type="match status" value="1"/>
</dbReference>
<keyword evidence="2 5" id="KW-0547">Nucleotide-binding</keyword>
<feature type="transmembrane region" description="Helical" evidence="6">
    <location>
        <begin position="368"/>
        <end position="388"/>
    </location>
</feature>
<keyword evidence="4 5" id="KW-0067">ATP-binding</keyword>
<accession>A0ABT3FUR6</accession>
<dbReference type="Gene3D" id="1.25.40.10">
    <property type="entry name" value="Tetratricopeptide repeat domain"/>
    <property type="match status" value="3"/>
</dbReference>
<evidence type="ECO:0000256" key="5">
    <source>
        <dbReference type="PROSITE-ProRule" id="PRU10141"/>
    </source>
</evidence>
<name>A0ABT3FUR6_9BACT</name>
<keyword evidence="6" id="KW-0812">Transmembrane</keyword>
<dbReference type="SMART" id="SM00220">
    <property type="entry name" value="S_TKc"/>
    <property type="match status" value="1"/>
</dbReference>
<evidence type="ECO:0000256" key="2">
    <source>
        <dbReference type="ARBA" id="ARBA00022741"/>
    </source>
</evidence>
<dbReference type="Pfam" id="PF00069">
    <property type="entry name" value="Pkinase"/>
    <property type="match status" value="1"/>
</dbReference>
<evidence type="ECO:0000256" key="1">
    <source>
        <dbReference type="ARBA" id="ARBA00022679"/>
    </source>
</evidence>
<proteinExistence type="predicted"/>
<evidence type="ECO:0000259" key="7">
    <source>
        <dbReference type="PROSITE" id="PS50011"/>
    </source>
</evidence>
<organism evidence="8 9">
    <name type="scientific">Luteolibacter flavescens</name>
    <dbReference type="NCBI Taxonomy" id="1859460"/>
    <lineage>
        <taxon>Bacteria</taxon>
        <taxon>Pseudomonadati</taxon>
        <taxon>Verrucomicrobiota</taxon>
        <taxon>Verrucomicrobiia</taxon>
        <taxon>Verrucomicrobiales</taxon>
        <taxon>Verrucomicrobiaceae</taxon>
        <taxon>Luteolibacter</taxon>
    </lineage>
</organism>
<dbReference type="CDD" id="cd14014">
    <property type="entry name" value="STKc_PknB_like"/>
    <property type="match status" value="1"/>
</dbReference>
<comment type="caution">
    <text evidence="8">The sequence shown here is derived from an EMBL/GenBank/DDBJ whole genome shotgun (WGS) entry which is preliminary data.</text>
</comment>
<dbReference type="SUPFAM" id="SSF48452">
    <property type="entry name" value="TPR-like"/>
    <property type="match status" value="2"/>
</dbReference>
<evidence type="ECO:0000256" key="6">
    <source>
        <dbReference type="SAM" id="Phobius"/>
    </source>
</evidence>
<dbReference type="InterPro" id="IPR000719">
    <property type="entry name" value="Prot_kinase_dom"/>
</dbReference>
<dbReference type="GO" id="GO:0016301">
    <property type="term" value="F:kinase activity"/>
    <property type="evidence" value="ECO:0007669"/>
    <property type="project" value="UniProtKB-KW"/>
</dbReference>
<reference evidence="8 9" key="1">
    <citation type="submission" date="2022-10" db="EMBL/GenBank/DDBJ databases">
        <title>Luteolibacter flavescens strain MCCC 1K03193, whole genome shotgun sequencing project.</title>
        <authorList>
            <person name="Zhao G."/>
            <person name="Shen L."/>
        </authorList>
    </citation>
    <scope>NUCLEOTIDE SEQUENCE [LARGE SCALE GENOMIC DNA]</scope>
    <source>
        <strain evidence="8 9">MCCC 1K03193</strain>
    </source>
</reference>
<evidence type="ECO:0000313" key="9">
    <source>
        <dbReference type="Proteomes" id="UP001207930"/>
    </source>
</evidence>
<dbReference type="InterPro" id="IPR017441">
    <property type="entry name" value="Protein_kinase_ATP_BS"/>
</dbReference>
<dbReference type="Pfam" id="PF13374">
    <property type="entry name" value="TPR_10"/>
    <property type="match status" value="1"/>
</dbReference>